<gene>
    <name evidence="2" type="ORF">CC77DRAFT_1074201</name>
</gene>
<dbReference type="KEGG" id="aalt:CC77DRAFT_1074201"/>
<name>A0A177DFR9_ALTAL</name>
<dbReference type="RefSeq" id="XP_018383729.1">
    <property type="nucleotide sequence ID" value="XM_018529205.1"/>
</dbReference>
<evidence type="ECO:0000256" key="1">
    <source>
        <dbReference type="SAM" id="MobiDB-lite"/>
    </source>
</evidence>
<dbReference type="OMA" id="AFKKRCY"/>
<dbReference type="AlphaFoldDB" id="A0A177DFR9"/>
<dbReference type="GeneID" id="29114799"/>
<proteinExistence type="predicted"/>
<dbReference type="EMBL" id="KV441484">
    <property type="protein sequence ID" value="OAG18308.1"/>
    <property type="molecule type" value="Genomic_DNA"/>
</dbReference>
<evidence type="ECO:0000313" key="3">
    <source>
        <dbReference type="Proteomes" id="UP000077248"/>
    </source>
</evidence>
<feature type="compositionally biased region" description="Low complexity" evidence="1">
    <location>
        <begin position="45"/>
        <end position="65"/>
    </location>
</feature>
<organism evidence="2 3">
    <name type="scientific">Alternaria alternata</name>
    <name type="common">Alternaria rot fungus</name>
    <name type="synonym">Torula alternata</name>
    <dbReference type="NCBI Taxonomy" id="5599"/>
    <lineage>
        <taxon>Eukaryota</taxon>
        <taxon>Fungi</taxon>
        <taxon>Dikarya</taxon>
        <taxon>Ascomycota</taxon>
        <taxon>Pezizomycotina</taxon>
        <taxon>Dothideomycetes</taxon>
        <taxon>Pleosporomycetidae</taxon>
        <taxon>Pleosporales</taxon>
        <taxon>Pleosporineae</taxon>
        <taxon>Pleosporaceae</taxon>
        <taxon>Alternaria</taxon>
        <taxon>Alternaria sect. Alternaria</taxon>
        <taxon>Alternaria alternata complex</taxon>
    </lineage>
</organism>
<feature type="compositionally biased region" description="Low complexity" evidence="1">
    <location>
        <begin position="21"/>
        <end position="32"/>
    </location>
</feature>
<dbReference type="VEuPathDB" id="FungiDB:CC77DRAFT_1074201"/>
<keyword evidence="3" id="KW-1185">Reference proteome</keyword>
<feature type="region of interest" description="Disordered" evidence="1">
    <location>
        <begin position="1"/>
        <end position="80"/>
    </location>
</feature>
<sequence length="226" mass="25688">MVYSSRVMAAWRQPPKVSLDTSPSPHTTQPTTPTLPPLIKRRRSSSSSDDSSRSSCSSFSSSSSDWHSESPPPRRKAGLPSFERLEDGDILYLPATPIPSSSIIRKHPNQSEVENHLVVVLGKRRYHGKYIVSFRQFTTFHGISVEEKKPERQRGFFMLCDNDESMTTESTNPIARMALGLPLKKRSYINLSPNSLFEIEYEYLDSFHNTLRRPNAESVAFIKRAR</sequence>
<accession>A0A177DFR9</accession>
<evidence type="ECO:0000313" key="2">
    <source>
        <dbReference type="EMBL" id="OAG18308.1"/>
    </source>
</evidence>
<dbReference type="Proteomes" id="UP000077248">
    <property type="component" value="Unassembled WGS sequence"/>
</dbReference>
<reference evidence="2 3" key="1">
    <citation type="submission" date="2016-05" db="EMBL/GenBank/DDBJ databases">
        <title>Comparative analysis of secretome profiles of manganese(II)-oxidizing ascomycete fungi.</title>
        <authorList>
            <consortium name="DOE Joint Genome Institute"/>
            <person name="Zeiner C.A."/>
            <person name="Purvine S.O."/>
            <person name="Zink E.M."/>
            <person name="Wu S."/>
            <person name="Pasa-Tolic L."/>
            <person name="Chaput D.L."/>
            <person name="Haridas S."/>
            <person name="Grigoriev I.V."/>
            <person name="Santelli C.M."/>
            <person name="Hansel C.M."/>
        </authorList>
    </citation>
    <scope>NUCLEOTIDE SEQUENCE [LARGE SCALE GENOMIC DNA]</scope>
    <source>
        <strain evidence="2 3">SRC1lrK2f</strain>
    </source>
</reference>
<protein>
    <submittedName>
        <fullName evidence="2">Uncharacterized protein</fullName>
    </submittedName>
</protein>